<evidence type="ECO:0000256" key="6">
    <source>
        <dbReference type="ARBA" id="ARBA00022989"/>
    </source>
</evidence>
<reference evidence="16" key="1">
    <citation type="submission" date="2022-06" db="EMBL/GenBank/DDBJ databases">
        <authorList>
            <person name="Andreotti S."/>
            <person name="Wyler E."/>
        </authorList>
    </citation>
    <scope>NUCLEOTIDE SEQUENCE</scope>
</reference>
<keyword evidence="7 13" id="KW-0472">Membrane</keyword>
<evidence type="ECO:0000256" key="9">
    <source>
        <dbReference type="ARBA" id="ARBA00023180"/>
    </source>
</evidence>
<evidence type="ECO:0000256" key="5">
    <source>
        <dbReference type="ARBA" id="ARBA00022889"/>
    </source>
</evidence>
<dbReference type="GO" id="GO:0050728">
    <property type="term" value="P:negative regulation of inflammatory response"/>
    <property type="evidence" value="ECO:0007669"/>
    <property type="project" value="UniProtKB-ARBA"/>
</dbReference>
<evidence type="ECO:0000256" key="13">
    <source>
        <dbReference type="SAM" id="Phobius"/>
    </source>
</evidence>
<gene>
    <name evidence="16" type="primary">Siglecg</name>
    <name evidence="16" type="ORF">PHOROB_LOCUS17405</name>
</gene>
<evidence type="ECO:0000256" key="4">
    <source>
        <dbReference type="ARBA" id="ARBA00022734"/>
    </source>
</evidence>
<evidence type="ECO:0000256" key="8">
    <source>
        <dbReference type="ARBA" id="ARBA00023157"/>
    </source>
</evidence>
<keyword evidence="2 13" id="KW-0812">Transmembrane</keyword>
<dbReference type="Pfam" id="PF07686">
    <property type="entry name" value="V-set"/>
    <property type="match status" value="1"/>
</dbReference>
<dbReference type="Pfam" id="PF07679">
    <property type="entry name" value="I-set"/>
    <property type="match status" value="1"/>
</dbReference>
<dbReference type="InterPro" id="IPR013783">
    <property type="entry name" value="Ig-like_fold"/>
</dbReference>
<feature type="domain" description="Ig-like" evidence="15">
    <location>
        <begin position="249"/>
        <end position="331"/>
    </location>
</feature>
<evidence type="ECO:0000259" key="15">
    <source>
        <dbReference type="PROSITE" id="PS50835"/>
    </source>
</evidence>
<accession>A0AAV0AEY8</accession>
<dbReference type="Gene3D" id="2.60.40.10">
    <property type="entry name" value="Immunoglobulins"/>
    <property type="match status" value="4"/>
</dbReference>
<dbReference type="SMART" id="SM00408">
    <property type="entry name" value="IGc2"/>
    <property type="match status" value="2"/>
</dbReference>
<keyword evidence="8" id="KW-1015">Disulfide bond</keyword>
<dbReference type="GO" id="GO:0005886">
    <property type="term" value="C:plasma membrane"/>
    <property type="evidence" value="ECO:0007669"/>
    <property type="project" value="TreeGrafter"/>
</dbReference>
<evidence type="ECO:0000256" key="12">
    <source>
        <dbReference type="SAM" id="MobiDB-lite"/>
    </source>
</evidence>
<evidence type="ECO:0000313" key="16">
    <source>
        <dbReference type="EMBL" id="CAH7453781.1"/>
    </source>
</evidence>
<comment type="caution">
    <text evidence="16">The sequence shown here is derived from an EMBL/GenBank/DDBJ whole genome shotgun (WGS) entry which is preliminary data.</text>
</comment>
<evidence type="ECO:0000256" key="2">
    <source>
        <dbReference type="ARBA" id="ARBA00022692"/>
    </source>
</evidence>
<feature type="domain" description="Ig-like" evidence="15">
    <location>
        <begin position="336"/>
        <end position="433"/>
    </location>
</feature>
<keyword evidence="10" id="KW-0393">Immunoglobulin domain</keyword>
<dbReference type="InterPro" id="IPR051036">
    <property type="entry name" value="SIGLEC"/>
</dbReference>
<dbReference type="InterPro" id="IPR036179">
    <property type="entry name" value="Ig-like_dom_sf"/>
</dbReference>
<dbReference type="PANTHER" id="PTHR12035:SF115">
    <property type="entry name" value="SIALIC ACID-BINDING IG-LIKE LECTIN 10"/>
    <property type="match status" value="1"/>
</dbReference>
<dbReference type="InterPro" id="IPR007110">
    <property type="entry name" value="Ig-like_dom"/>
</dbReference>
<feature type="chain" id="PRO_5043437753" evidence="14">
    <location>
        <begin position="18"/>
        <end position="684"/>
    </location>
</feature>
<dbReference type="GO" id="GO:0007155">
    <property type="term" value="P:cell adhesion"/>
    <property type="evidence" value="ECO:0007669"/>
    <property type="project" value="UniProtKB-KW"/>
</dbReference>
<organism evidence="16 17">
    <name type="scientific">Phodopus roborovskii</name>
    <name type="common">Roborovski's desert hamster</name>
    <name type="synonym">Cricetulus roborovskii</name>
    <dbReference type="NCBI Taxonomy" id="109678"/>
    <lineage>
        <taxon>Eukaryota</taxon>
        <taxon>Metazoa</taxon>
        <taxon>Chordata</taxon>
        <taxon>Craniata</taxon>
        <taxon>Vertebrata</taxon>
        <taxon>Euteleostomi</taxon>
        <taxon>Mammalia</taxon>
        <taxon>Eutheria</taxon>
        <taxon>Euarchontoglires</taxon>
        <taxon>Glires</taxon>
        <taxon>Rodentia</taxon>
        <taxon>Myomorpha</taxon>
        <taxon>Muroidea</taxon>
        <taxon>Cricetidae</taxon>
        <taxon>Cricetinae</taxon>
        <taxon>Phodopus</taxon>
    </lineage>
</organism>
<dbReference type="InterPro" id="IPR013098">
    <property type="entry name" value="Ig_I-set"/>
</dbReference>
<dbReference type="EMBL" id="CALSGD010001635">
    <property type="protein sequence ID" value="CAH7453781.1"/>
    <property type="molecule type" value="Genomic_DNA"/>
</dbReference>
<feature type="region of interest" description="Disordered" evidence="12">
    <location>
        <begin position="597"/>
        <end position="653"/>
    </location>
</feature>
<dbReference type="SUPFAM" id="SSF48726">
    <property type="entry name" value="Immunoglobulin"/>
    <property type="match status" value="5"/>
</dbReference>
<evidence type="ECO:0000256" key="10">
    <source>
        <dbReference type="ARBA" id="ARBA00023319"/>
    </source>
</evidence>
<feature type="transmembrane region" description="Helical" evidence="13">
    <location>
        <begin position="542"/>
        <end position="563"/>
    </location>
</feature>
<dbReference type="InterPro" id="IPR003598">
    <property type="entry name" value="Ig_sub2"/>
</dbReference>
<evidence type="ECO:0000256" key="11">
    <source>
        <dbReference type="ARBA" id="ARBA00038361"/>
    </source>
</evidence>
<evidence type="ECO:0000256" key="14">
    <source>
        <dbReference type="SAM" id="SignalP"/>
    </source>
</evidence>
<evidence type="ECO:0000313" key="17">
    <source>
        <dbReference type="Proteomes" id="UP001152836"/>
    </source>
</evidence>
<dbReference type="GO" id="GO:0030246">
    <property type="term" value="F:carbohydrate binding"/>
    <property type="evidence" value="ECO:0007669"/>
    <property type="project" value="UniProtKB-KW"/>
</dbReference>
<feature type="domain" description="Ig-like" evidence="15">
    <location>
        <begin position="145"/>
        <end position="223"/>
    </location>
</feature>
<dbReference type="FunFam" id="2.60.40.10:FF:000829">
    <property type="entry name" value="Sialic acid-binding Ig-like lectin 8"/>
    <property type="match status" value="1"/>
</dbReference>
<protein>
    <submittedName>
        <fullName evidence="16">Siglecg protein</fullName>
    </submittedName>
</protein>
<evidence type="ECO:0000256" key="3">
    <source>
        <dbReference type="ARBA" id="ARBA00022729"/>
    </source>
</evidence>
<comment type="subcellular location">
    <subcellularLocation>
        <location evidence="1">Membrane</location>
        <topology evidence="1">Single-pass type I membrane protein</topology>
    </subcellularLocation>
</comment>
<comment type="similarity">
    <text evidence="11">Belongs to the immunoglobulin superfamily. SIGLEC (sialic acid binding Ig-like lectin) family.</text>
</comment>
<sequence>MSLLLLLMPLLVGGSQGQDRRYILQVKRSVKVQEGLCVVVPCSFSSPESRWVDTVPAYGYWFKGSKKLVPTFLVATNNKDKIIQSETQGRFQLLGDIPKRNCSLMIKDVQWKDSTSYFFRVERGFEKFSFQDGFFLQVEALTHKPDVFIPEILDPGQPVTVVCLFSWTFEQCPAPSFSWMGAAISPQETRSHSYYSVLSFTPGLQDQDTELTCQVTFSKKSLQRTVRLRIAYAPRDLAISIFRDNVSEPHGTTSHVEVQRGQSLRLLCAADSQPPATLSWGLEHRVLAWSSPVGSRTLGLELPQVKAADSGRYTCQAENRLGFQQHTLELAVLYPPEDLRVTVSQANRTVLEIFRNGTSLPVLEGQSLCLVCITHSNPPASLSWTGVAQTLLPSQSSEPGVLELPLVLRGHEGEFTCAAQNSLGVRSISLSLSVNYPPQMPRPSCSWEAEGLRCSCSSRAWPTPALRWRLGEGLLEGNSSNVSFAVTSSSTGPWANSSLSLHGELWPSLWLSCEAWNTHGAQRASVLLLPDKDSSTAFSKGAALGFGITALLTLCLMIIVKILQKKESPKETSRPKISRGSTILDYINVVPRTRSLAQNWKAKPDTPSRIPPLNTHSPKAKNQQKEPHFTSPGCSNPKSSSQAPVSENNPEELHYASLNFSRLRLWETQNPQDSYPDYAEVKFH</sequence>
<keyword evidence="3 14" id="KW-0732">Signal</keyword>
<keyword evidence="6 13" id="KW-1133">Transmembrane helix</keyword>
<feature type="signal peptide" evidence="14">
    <location>
        <begin position="1"/>
        <end position="17"/>
    </location>
</feature>
<dbReference type="InterPro" id="IPR013106">
    <property type="entry name" value="Ig_V-set"/>
</dbReference>
<name>A0AAV0AEY8_PHORO</name>
<dbReference type="SMART" id="SM00409">
    <property type="entry name" value="IG"/>
    <property type="match status" value="4"/>
</dbReference>
<feature type="compositionally biased region" description="Polar residues" evidence="12">
    <location>
        <begin position="632"/>
        <end position="648"/>
    </location>
</feature>
<dbReference type="AlphaFoldDB" id="A0AAV0AEY8"/>
<keyword evidence="17" id="KW-1185">Reference proteome</keyword>
<keyword evidence="9" id="KW-0325">Glycoprotein</keyword>
<evidence type="ECO:0000256" key="1">
    <source>
        <dbReference type="ARBA" id="ARBA00004479"/>
    </source>
</evidence>
<keyword evidence="5" id="KW-0130">Cell adhesion</keyword>
<keyword evidence="4" id="KW-0430">Lectin</keyword>
<dbReference type="PANTHER" id="PTHR12035">
    <property type="entry name" value="SIALIC ACID BINDING IMMUNOGLOBULIN-LIKE LECTIN"/>
    <property type="match status" value="1"/>
</dbReference>
<dbReference type="Proteomes" id="UP001152836">
    <property type="component" value="Unassembled WGS sequence"/>
</dbReference>
<dbReference type="PROSITE" id="PS50835">
    <property type="entry name" value="IG_LIKE"/>
    <property type="match status" value="3"/>
</dbReference>
<proteinExistence type="inferred from homology"/>
<dbReference type="InterPro" id="IPR003599">
    <property type="entry name" value="Ig_sub"/>
</dbReference>
<evidence type="ECO:0000256" key="7">
    <source>
        <dbReference type="ARBA" id="ARBA00023136"/>
    </source>
</evidence>
<dbReference type="GO" id="GO:0033691">
    <property type="term" value="F:sialic acid binding"/>
    <property type="evidence" value="ECO:0007669"/>
    <property type="project" value="TreeGrafter"/>
</dbReference>